<keyword evidence="3" id="KW-1185">Reference proteome</keyword>
<accession>A0ABQ9FFY4</accession>
<dbReference type="PANTHER" id="PTHR46791:SF13">
    <property type="entry name" value="CLR5 DOMAIN-CONTAINING PROTEIN"/>
    <property type="match status" value="1"/>
</dbReference>
<sequence>MEPLLTDLFHKGLKYWQIQYILKIDFNFSISLRHLKRLLKDLGLQRRNFSDIDTVITFIQNELNESGQLHGYRMMSQRCRENGLSVRLNDVRVILRNLDPEGVFLRTSRCLRRRAYFASGPNFIWHIDGYDKLKPFGICISGCICGFSRKMIWLNAYNTNNNPRIIGGYYLEAVKQYGGCPRFVRADYGTENGHVKNFQTFFMRHLQGGERSYMDGTSSANQRIERWWSYLRRQHLHIWIEAFRELLDNGNFSGNFIDKNLIQFCFTAIIQNELDLSIRMWNNHNIRCSSNPRVPHGRPNNMYNFPTLWNTDNKITEVTDDDWRACSTEAEFRSLIPCDVDLYEVCLEIMKEHRMTPASTFREATDLYIFLRGEIMSLL</sequence>
<organism evidence="2 3">
    <name type="scientific">Tegillarca granosa</name>
    <name type="common">Malaysian cockle</name>
    <name type="synonym">Anadara granosa</name>
    <dbReference type="NCBI Taxonomy" id="220873"/>
    <lineage>
        <taxon>Eukaryota</taxon>
        <taxon>Metazoa</taxon>
        <taxon>Spiralia</taxon>
        <taxon>Lophotrochozoa</taxon>
        <taxon>Mollusca</taxon>
        <taxon>Bivalvia</taxon>
        <taxon>Autobranchia</taxon>
        <taxon>Pteriomorphia</taxon>
        <taxon>Arcoida</taxon>
        <taxon>Arcoidea</taxon>
        <taxon>Arcidae</taxon>
        <taxon>Tegillarca</taxon>
    </lineage>
</organism>
<feature type="domain" description="Integrase core" evidence="1">
    <location>
        <begin position="116"/>
        <end position="291"/>
    </location>
</feature>
<dbReference type="Pfam" id="PF24764">
    <property type="entry name" value="rva_4"/>
    <property type="match status" value="1"/>
</dbReference>
<evidence type="ECO:0000313" key="2">
    <source>
        <dbReference type="EMBL" id="KAJ8315101.1"/>
    </source>
</evidence>
<reference evidence="2 3" key="1">
    <citation type="submission" date="2022-12" db="EMBL/GenBank/DDBJ databases">
        <title>Chromosome-level genome of Tegillarca granosa.</title>
        <authorList>
            <person name="Kim J."/>
        </authorList>
    </citation>
    <scope>NUCLEOTIDE SEQUENCE [LARGE SCALE GENOMIC DNA]</scope>
    <source>
        <strain evidence="2">Teg-2019</strain>
        <tissue evidence="2">Adductor muscle</tissue>
    </source>
</reference>
<dbReference type="EMBL" id="JARBDR010000337">
    <property type="protein sequence ID" value="KAJ8315101.1"/>
    <property type="molecule type" value="Genomic_DNA"/>
</dbReference>
<comment type="caution">
    <text evidence="2">The sequence shown here is derived from an EMBL/GenBank/DDBJ whole genome shotgun (WGS) entry which is preliminary data.</text>
</comment>
<protein>
    <recommendedName>
        <fullName evidence="1">Integrase core domain-containing protein</fullName>
    </recommendedName>
</protein>
<name>A0ABQ9FFY4_TEGGR</name>
<dbReference type="InterPro" id="IPR058913">
    <property type="entry name" value="Integrase_dom_put"/>
</dbReference>
<dbReference type="PANTHER" id="PTHR46791">
    <property type="entry name" value="EXPRESSED PROTEIN"/>
    <property type="match status" value="1"/>
</dbReference>
<evidence type="ECO:0000259" key="1">
    <source>
        <dbReference type="Pfam" id="PF24764"/>
    </source>
</evidence>
<evidence type="ECO:0000313" key="3">
    <source>
        <dbReference type="Proteomes" id="UP001217089"/>
    </source>
</evidence>
<gene>
    <name evidence="2" type="ORF">KUTeg_007251</name>
</gene>
<dbReference type="Proteomes" id="UP001217089">
    <property type="component" value="Unassembled WGS sequence"/>
</dbReference>
<proteinExistence type="predicted"/>